<gene>
    <name evidence="2" type="ORF">PZS58_09840</name>
</gene>
<dbReference type="AlphaFoldDB" id="A0AAJ1JFM9"/>
<name>A0AAJ1JFM9_PROST</name>
<keyword evidence="1" id="KW-1133">Transmembrane helix</keyword>
<feature type="transmembrane region" description="Helical" evidence="1">
    <location>
        <begin position="58"/>
        <end position="81"/>
    </location>
</feature>
<sequence length="141" mass="15872">MSEKWIPPLELDFIDFLNDGNNIMGLGVGSPELLITKVLGNAELPVCRLTKKKKILNYLYGNVNILTECGFIIGINIDFLSKRKKMIVNKKSKNWMVNDWDDFSKENNWKLSNVSDVLQLIGDNVVINLSLSGELGTASIR</sequence>
<organism evidence="2 3">
    <name type="scientific">Providencia stuartii</name>
    <dbReference type="NCBI Taxonomy" id="588"/>
    <lineage>
        <taxon>Bacteria</taxon>
        <taxon>Pseudomonadati</taxon>
        <taxon>Pseudomonadota</taxon>
        <taxon>Gammaproteobacteria</taxon>
        <taxon>Enterobacterales</taxon>
        <taxon>Morganellaceae</taxon>
        <taxon>Providencia</taxon>
    </lineage>
</organism>
<reference evidence="2 3" key="1">
    <citation type="submission" date="2023-03" db="EMBL/GenBank/DDBJ databases">
        <title>WGS of NDM-producing Providencia thailandensis from Ukrainian patients.</title>
        <authorList>
            <person name="Zabicka D."/>
            <person name="Izdebski R."/>
            <person name="Urbanowicz P."/>
            <person name="Biedrzycka M."/>
            <person name="Guzek A."/>
            <person name="Gniadkowski M."/>
        </authorList>
    </citation>
    <scope>NUCLEOTIDE SEQUENCE [LARGE SCALE GENOMIC DNA]</scope>
    <source>
        <strain evidence="2 3">8015-22</strain>
    </source>
</reference>
<keyword evidence="1" id="KW-0472">Membrane</keyword>
<proteinExistence type="predicted"/>
<dbReference type="Proteomes" id="UP001163056">
    <property type="component" value="Unassembled WGS sequence"/>
</dbReference>
<evidence type="ECO:0000313" key="3">
    <source>
        <dbReference type="Proteomes" id="UP001163056"/>
    </source>
</evidence>
<keyword evidence="1" id="KW-0812">Transmembrane</keyword>
<evidence type="ECO:0000313" key="2">
    <source>
        <dbReference type="EMBL" id="MDE8769823.1"/>
    </source>
</evidence>
<evidence type="ECO:0000256" key="1">
    <source>
        <dbReference type="SAM" id="Phobius"/>
    </source>
</evidence>
<protein>
    <submittedName>
        <fullName evidence="2">Uncharacterized protein</fullName>
    </submittedName>
</protein>
<dbReference type="RefSeq" id="WP_060560596.1">
    <property type="nucleotide sequence ID" value="NZ_BRVJ01000045.1"/>
</dbReference>
<comment type="caution">
    <text evidence="2">The sequence shown here is derived from an EMBL/GenBank/DDBJ whole genome shotgun (WGS) entry which is preliminary data.</text>
</comment>
<dbReference type="EMBL" id="JAREJI010000004">
    <property type="protein sequence ID" value="MDE8769823.1"/>
    <property type="molecule type" value="Genomic_DNA"/>
</dbReference>
<accession>A0AAJ1JFM9</accession>